<keyword evidence="2" id="KW-0479">Metal-binding</keyword>
<dbReference type="Pfam" id="PF14372">
    <property type="entry name" value="hAT-like_RNase-H"/>
    <property type="match status" value="1"/>
</dbReference>
<dbReference type="InterPro" id="IPR025525">
    <property type="entry name" value="hAT-like_transposase_RNase-H"/>
</dbReference>
<dbReference type="GO" id="GO:0005634">
    <property type="term" value="C:nucleus"/>
    <property type="evidence" value="ECO:0007669"/>
    <property type="project" value="UniProtKB-SubCell"/>
</dbReference>
<gene>
    <name evidence="9" type="ORF">DCAR_0311716</name>
</gene>
<accession>A0AAF1ATG6</accession>
<evidence type="ECO:0000256" key="1">
    <source>
        <dbReference type="ARBA" id="ARBA00004123"/>
    </source>
</evidence>
<comment type="subcellular location">
    <subcellularLocation>
        <location evidence="1">Nucleus</location>
    </subcellularLocation>
</comment>
<dbReference type="EMBL" id="CP093345">
    <property type="protein sequence ID" value="WOG92447.1"/>
    <property type="molecule type" value="Genomic_DNA"/>
</dbReference>
<feature type="domain" description="HAT C-terminal dimerisation" evidence="7">
    <location>
        <begin position="383"/>
        <end position="467"/>
    </location>
</feature>
<dbReference type="Proteomes" id="UP000077755">
    <property type="component" value="Chromosome 3"/>
</dbReference>
<proteinExistence type="predicted"/>
<evidence type="ECO:0008006" key="11">
    <source>
        <dbReference type="Google" id="ProtNLM"/>
    </source>
</evidence>
<protein>
    <recommendedName>
        <fullName evidence="11">HAT C-terminal dimerisation domain-containing protein</fullName>
    </recommendedName>
</protein>
<name>A0AAF1ATG6_DAUCS</name>
<dbReference type="PANTHER" id="PTHR46481">
    <property type="entry name" value="ZINC FINGER BED DOMAIN-CONTAINING PROTEIN 4"/>
    <property type="match status" value="1"/>
</dbReference>
<keyword evidence="5" id="KW-0238">DNA-binding</keyword>
<keyword evidence="10" id="KW-1185">Reference proteome</keyword>
<evidence type="ECO:0000256" key="5">
    <source>
        <dbReference type="ARBA" id="ARBA00023125"/>
    </source>
</evidence>
<evidence type="ECO:0000313" key="10">
    <source>
        <dbReference type="Proteomes" id="UP000077755"/>
    </source>
</evidence>
<dbReference type="PANTHER" id="PTHR46481:SF10">
    <property type="entry name" value="ZINC FINGER BED DOMAIN-CONTAINING PROTEIN 39"/>
    <property type="match status" value="1"/>
</dbReference>
<keyword evidence="6" id="KW-0539">Nucleus</keyword>
<reference evidence="9" key="2">
    <citation type="submission" date="2022-03" db="EMBL/GenBank/DDBJ databases">
        <title>Draft title - Genomic analysis of global carrot germplasm unveils the trajectory of domestication and the origin of high carotenoid orange carrot.</title>
        <authorList>
            <person name="Iorizzo M."/>
            <person name="Ellison S."/>
            <person name="Senalik D."/>
            <person name="Macko-Podgorni A."/>
            <person name="Grzebelus D."/>
            <person name="Bostan H."/>
            <person name="Rolling W."/>
            <person name="Curaba J."/>
            <person name="Simon P."/>
        </authorList>
    </citation>
    <scope>NUCLEOTIDE SEQUENCE</scope>
    <source>
        <tissue evidence="9">Leaf</tissue>
    </source>
</reference>
<dbReference type="InterPro" id="IPR008906">
    <property type="entry name" value="HATC_C_dom"/>
</dbReference>
<evidence type="ECO:0000256" key="6">
    <source>
        <dbReference type="ARBA" id="ARBA00023242"/>
    </source>
</evidence>
<organism evidence="9 10">
    <name type="scientific">Daucus carota subsp. sativus</name>
    <name type="common">Carrot</name>
    <dbReference type="NCBI Taxonomy" id="79200"/>
    <lineage>
        <taxon>Eukaryota</taxon>
        <taxon>Viridiplantae</taxon>
        <taxon>Streptophyta</taxon>
        <taxon>Embryophyta</taxon>
        <taxon>Tracheophyta</taxon>
        <taxon>Spermatophyta</taxon>
        <taxon>Magnoliopsida</taxon>
        <taxon>eudicotyledons</taxon>
        <taxon>Gunneridae</taxon>
        <taxon>Pentapetalae</taxon>
        <taxon>asterids</taxon>
        <taxon>campanulids</taxon>
        <taxon>Apiales</taxon>
        <taxon>Apiaceae</taxon>
        <taxon>Apioideae</taxon>
        <taxon>Scandiceae</taxon>
        <taxon>Daucinae</taxon>
        <taxon>Daucus</taxon>
        <taxon>Daucus sect. Daucus</taxon>
    </lineage>
</organism>
<evidence type="ECO:0000259" key="8">
    <source>
        <dbReference type="Pfam" id="PF14372"/>
    </source>
</evidence>
<evidence type="ECO:0000259" key="7">
    <source>
        <dbReference type="Pfam" id="PF05699"/>
    </source>
</evidence>
<keyword evidence="3" id="KW-0863">Zinc-finger</keyword>
<dbReference type="GO" id="GO:0008270">
    <property type="term" value="F:zinc ion binding"/>
    <property type="evidence" value="ECO:0007669"/>
    <property type="project" value="UniProtKB-KW"/>
</dbReference>
<dbReference type="SUPFAM" id="SSF53098">
    <property type="entry name" value="Ribonuclease H-like"/>
    <property type="match status" value="1"/>
</dbReference>
<dbReference type="AlphaFoldDB" id="A0AAF1ATG6"/>
<dbReference type="InterPro" id="IPR012337">
    <property type="entry name" value="RNaseH-like_sf"/>
</dbReference>
<feature type="domain" description="hAT-like transposase RNase-H fold" evidence="8">
    <location>
        <begin position="244"/>
        <end position="333"/>
    </location>
</feature>
<evidence type="ECO:0000256" key="2">
    <source>
        <dbReference type="ARBA" id="ARBA00022723"/>
    </source>
</evidence>
<dbReference type="GO" id="GO:0046983">
    <property type="term" value="F:protein dimerization activity"/>
    <property type="evidence" value="ECO:0007669"/>
    <property type="project" value="InterPro"/>
</dbReference>
<dbReference type="Pfam" id="PF05699">
    <property type="entry name" value="Dimer_Tnp_hAT"/>
    <property type="match status" value="1"/>
</dbReference>
<keyword evidence="4" id="KW-0862">Zinc</keyword>
<evidence type="ECO:0000256" key="4">
    <source>
        <dbReference type="ARBA" id="ARBA00022833"/>
    </source>
</evidence>
<dbReference type="InterPro" id="IPR052035">
    <property type="entry name" value="ZnF_BED_domain_contain"/>
</dbReference>
<sequence>MPAYKYRSRNTVKTDLLGVYAAEKEIIYKEIENLTSRVSLTTDGWKPKYQARSYFCVTILIKIGYCTNELYLFVLILEWNIDNKIASIVVDNASNNAGMLQGIKSWLNGKKALIHNGDMFHMRCVPHILNLIVKSGLEMPDNLIEKIQKTTRYIGSPAQRDEKFTLALSQTKLNTRRRIPSDVDTRWNSTYEMIVAALELRPAINRLKELDPEYKCLPSELEWENGKKVCDCLKFFSDITKRHSGVKYPTANLYFIDVIQIRRNIKMWAESNDDWIRAMADKMQLKFDKYWEECNKLLTIAVVLDPRYKMATLHADFYIDDIRDFLAQVFDEYSEKYGADIGSVEQSGHKSFGNTSSVGGKWLGGFQDFIASSNLKENAKKSELDEYLNEGLFPMDKEVEFDILRWWKLNGPKFPILARMAQDILAIPTSSVASENSFSKCRRIITDTRSSLNDDSVETLMCVKDWLPDLKDGTFYIDCLYMCFNVK</sequence>
<dbReference type="GO" id="GO:0003677">
    <property type="term" value="F:DNA binding"/>
    <property type="evidence" value="ECO:0007669"/>
    <property type="project" value="UniProtKB-KW"/>
</dbReference>
<reference evidence="9" key="1">
    <citation type="journal article" date="2016" name="Nat. Genet.">
        <title>A high-quality carrot genome assembly provides new insights into carotenoid accumulation and asterid genome evolution.</title>
        <authorList>
            <person name="Iorizzo M."/>
            <person name="Ellison S."/>
            <person name="Senalik D."/>
            <person name="Zeng P."/>
            <person name="Satapoomin P."/>
            <person name="Huang J."/>
            <person name="Bowman M."/>
            <person name="Iovene M."/>
            <person name="Sanseverino W."/>
            <person name="Cavagnaro P."/>
            <person name="Yildiz M."/>
            <person name="Macko-Podgorni A."/>
            <person name="Moranska E."/>
            <person name="Grzebelus E."/>
            <person name="Grzebelus D."/>
            <person name="Ashrafi H."/>
            <person name="Zheng Z."/>
            <person name="Cheng S."/>
            <person name="Spooner D."/>
            <person name="Van Deynze A."/>
            <person name="Simon P."/>
        </authorList>
    </citation>
    <scope>NUCLEOTIDE SEQUENCE</scope>
    <source>
        <tissue evidence="9">Leaf</tissue>
    </source>
</reference>
<evidence type="ECO:0000313" key="9">
    <source>
        <dbReference type="EMBL" id="WOG92447.1"/>
    </source>
</evidence>
<evidence type="ECO:0000256" key="3">
    <source>
        <dbReference type="ARBA" id="ARBA00022771"/>
    </source>
</evidence>